<reference evidence="6 7" key="1">
    <citation type="submission" date="2016-01" db="EMBL/GenBank/DDBJ databases">
        <authorList>
            <person name="Manzoor S."/>
        </authorList>
    </citation>
    <scope>NUCLEOTIDE SEQUENCE [LARGE SCALE GENOMIC DNA]</scope>
    <source>
        <strain evidence="6">Methanoculleus sp MAB1</strain>
    </source>
</reference>
<dbReference type="Gene3D" id="3.10.580.10">
    <property type="entry name" value="CBS-domain"/>
    <property type="match status" value="1"/>
</dbReference>
<dbReference type="SMART" id="SM00530">
    <property type="entry name" value="HTH_XRE"/>
    <property type="match status" value="1"/>
</dbReference>
<protein>
    <submittedName>
        <fullName evidence="6">Transcriptional regulator, XRE family</fullName>
    </submittedName>
</protein>
<keyword evidence="2" id="KW-0486">Methionine biosynthesis</keyword>
<sequence length="184" mass="19878">MEIPTPAELREKRIRMGLKQADVARMAGISQSMVARIESGSVDPRVSTLARIVEVLQAAERSAITAADVMTSPVFSVAPDEPVNRAVEIMGQNSISQLPVLEKGVPVGCISESAIMNAMEEGGFHQTHQKLVRDCMEPGFPTVPPTAPIDTIVHLLHHNHAVLVLERGKVRGVITKHDLISLLA</sequence>
<dbReference type="GeneID" id="27138235"/>
<dbReference type="EMBL" id="LT158599">
    <property type="protein sequence ID" value="CVK33845.1"/>
    <property type="molecule type" value="Genomic_DNA"/>
</dbReference>
<gene>
    <name evidence="6" type="ORF">MMAB1_2632</name>
</gene>
<dbReference type="InterPro" id="IPR001387">
    <property type="entry name" value="Cro/C1-type_HTH"/>
</dbReference>
<dbReference type="InterPro" id="IPR046342">
    <property type="entry name" value="CBS_dom_sf"/>
</dbReference>
<dbReference type="PIRSF" id="PIRSF037253">
    <property type="entry name" value="HTH_CBS_prd"/>
    <property type="match status" value="1"/>
</dbReference>
<dbReference type="InterPro" id="IPR051257">
    <property type="entry name" value="Diverse_CBS-Domain"/>
</dbReference>
<dbReference type="Pfam" id="PF00571">
    <property type="entry name" value="CBS"/>
    <property type="match status" value="2"/>
</dbReference>
<name>A0A0X3BQR1_9EURY</name>
<feature type="domain" description="CBS" evidence="5">
    <location>
        <begin position="136"/>
        <end position="184"/>
    </location>
</feature>
<dbReference type="Gene3D" id="1.10.260.40">
    <property type="entry name" value="lambda repressor-like DNA-binding domains"/>
    <property type="match status" value="1"/>
</dbReference>
<dbReference type="InterPro" id="IPR000644">
    <property type="entry name" value="CBS_dom"/>
</dbReference>
<evidence type="ECO:0000259" key="5">
    <source>
        <dbReference type="PROSITE" id="PS51371"/>
    </source>
</evidence>
<dbReference type="InterPro" id="IPR010982">
    <property type="entry name" value="Lambda_DNA-bd_dom_sf"/>
</dbReference>
<organism evidence="6 7">
    <name type="scientific">Methanoculleus bourgensis</name>
    <dbReference type="NCBI Taxonomy" id="83986"/>
    <lineage>
        <taxon>Archaea</taxon>
        <taxon>Methanobacteriati</taxon>
        <taxon>Methanobacteriota</taxon>
        <taxon>Stenosarchaea group</taxon>
        <taxon>Methanomicrobia</taxon>
        <taxon>Methanomicrobiales</taxon>
        <taxon>Methanomicrobiaceae</taxon>
        <taxon>Methanoculleus</taxon>
    </lineage>
</organism>
<keyword evidence="2" id="KW-0028">Amino-acid biosynthesis</keyword>
<feature type="domain" description="CBS" evidence="5">
    <location>
        <begin position="70"/>
        <end position="127"/>
    </location>
</feature>
<feature type="domain" description="HTH cro/C1-type" evidence="4">
    <location>
        <begin position="9"/>
        <end position="64"/>
    </location>
</feature>
<dbReference type="SUPFAM" id="SSF47413">
    <property type="entry name" value="lambda repressor-like DNA-binding domains"/>
    <property type="match status" value="1"/>
</dbReference>
<dbReference type="GO" id="GO:0009086">
    <property type="term" value="P:methionine biosynthetic process"/>
    <property type="evidence" value="ECO:0007669"/>
    <property type="project" value="UniProtKB-KW"/>
</dbReference>
<dbReference type="CDD" id="cd00093">
    <property type="entry name" value="HTH_XRE"/>
    <property type="match status" value="1"/>
</dbReference>
<evidence type="ECO:0000259" key="4">
    <source>
        <dbReference type="PROSITE" id="PS50943"/>
    </source>
</evidence>
<dbReference type="OrthoDB" id="30763at2157"/>
<dbReference type="PROSITE" id="PS50943">
    <property type="entry name" value="HTH_CROC1"/>
    <property type="match status" value="1"/>
</dbReference>
<dbReference type="SMART" id="SM00116">
    <property type="entry name" value="CBS"/>
    <property type="match status" value="2"/>
</dbReference>
<dbReference type="KEGG" id="mema:MMAB1_2632"/>
<accession>A0A0X3BQR1</accession>
<dbReference type="SUPFAM" id="SSF54631">
    <property type="entry name" value="CBS-domain pair"/>
    <property type="match status" value="1"/>
</dbReference>
<evidence type="ECO:0000256" key="3">
    <source>
        <dbReference type="PROSITE-ProRule" id="PRU00703"/>
    </source>
</evidence>
<evidence type="ECO:0000256" key="1">
    <source>
        <dbReference type="ARBA" id="ARBA00023122"/>
    </source>
</evidence>
<evidence type="ECO:0000313" key="7">
    <source>
        <dbReference type="Proteomes" id="UP000069850"/>
    </source>
</evidence>
<dbReference type="PANTHER" id="PTHR43080:SF4">
    <property type="entry name" value="CRO-LIKE PROTEIN"/>
    <property type="match status" value="1"/>
</dbReference>
<dbReference type="GO" id="GO:0003677">
    <property type="term" value="F:DNA binding"/>
    <property type="evidence" value="ECO:0007669"/>
    <property type="project" value="InterPro"/>
</dbReference>
<evidence type="ECO:0000256" key="2">
    <source>
        <dbReference type="ARBA" id="ARBA00023167"/>
    </source>
</evidence>
<dbReference type="PROSITE" id="PS51371">
    <property type="entry name" value="CBS"/>
    <property type="match status" value="2"/>
</dbReference>
<dbReference type="Proteomes" id="UP000069850">
    <property type="component" value="Chromosome 1"/>
</dbReference>
<keyword evidence="1 3" id="KW-0129">CBS domain</keyword>
<evidence type="ECO:0000313" key="6">
    <source>
        <dbReference type="EMBL" id="CVK33845.1"/>
    </source>
</evidence>
<dbReference type="PANTHER" id="PTHR43080">
    <property type="entry name" value="CBS DOMAIN-CONTAINING PROTEIN CBSX3, MITOCHONDRIAL"/>
    <property type="match status" value="1"/>
</dbReference>
<proteinExistence type="predicted"/>
<dbReference type="Pfam" id="PF01381">
    <property type="entry name" value="HTH_3"/>
    <property type="match status" value="1"/>
</dbReference>
<dbReference type="RefSeq" id="WP_062265013.1">
    <property type="nucleotide sequence ID" value="NZ_LT158599.1"/>
</dbReference>
<dbReference type="AlphaFoldDB" id="A0A0X3BQR1"/>
<dbReference type="InterPro" id="IPR017158">
    <property type="entry name" value="Tscrpt-reg_CBS-contain_prd"/>
</dbReference>